<dbReference type="InterPro" id="IPR046347">
    <property type="entry name" value="bZIP_sf"/>
</dbReference>
<evidence type="ECO:0000256" key="1">
    <source>
        <dbReference type="ARBA" id="ARBA00004123"/>
    </source>
</evidence>
<dbReference type="Gene3D" id="1.10.238.100">
    <property type="entry name" value="YAP1 redox domain. Chain B"/>
    <property type="match status" value="1"/>
</dbReference>
<evidence type="ECO:0000256" key="2">
    <source>
        <dbReference type="ARBA" id="ARBA00023242"/>
    </source>
</evidence>
<dbReference type="InterPro" id="IPR050936">
    <property type="entry name" value="AP-1-like"/>
</dbReference>
<dbReference type="GO" id="GO:0001228">
    <property type="term" value="F:DNA-binding transcription activator activity, RNA polymerase II-specific"/>
    <property type="evidence" value="ECO:0007669"/>
    <property type="project" value="TreeGrafter"/>
</dbReference>
<dbReference type="PANTHER" id="PTHR40621">
    <property type="entry name" value="TRANSCRIPTION FACTOR KAPC-RELATED"/>
    <property type="match status" value="1"/>
</dbReference>
<sequence length="316" mass="34663">MSNNIFRMFNPGAPKQDPVEKRRAQLRRAQQSYRGRKDRYARTLEDELAKSRSHEAELMRECEQLRSSLKAAVDQLSQHGIAFSTDFQAKDLDYNAGNWPMSNTTGSSTGVTPEFLGNDLNQAVEIMPSPQLITPESFGDFYDSPGSPQGPILFSSRGLENSQVCEVDQVVAGIEFVLKIEEPCLGHFHGDPEKPFEPANHAMTASAHLVAECNHTSPTSNSPPPLSPGFGNIPKGMLDRLLTLAPDLSDEGDLTPVQAWNSIRSRPNFGGFNIRSLGLLATKLKTVAKCHGFGAVVKQSVFEGLVYDTLESGRPF</sequence>
<name>A0A8H5WGH7_FUSHE</name>
<evidence type="ECO:0000256" key="3">
    <source>
        <dbReference type="SAM" id="Coils"/>
    </source>
</evidence>
<dbReference type="OrthoDB" id="2590011at2759"/>
<organism evidence="5 6">
    <name type="scientific">Fusarium heterosporum</name>
    <dbReference type="NCBI Taxonomy" id="42747"/>
    <lineage>
        <taxon>Eukaryota</taxon>
        <taxon>Fungi</taxon>
        <taxon>Dikarya</taxon>
        <taxon>Ascomycota</taxon>
        <taxon>Pezizomycotina</taxon>
        <taxon>Sordariomycetes</taxon>
        <taxon>Hypocreomycetidae</taxon>
        <taxon>Hypocreales</taxon>
        <taxon>Nectriaceae</taxon>
        <taxon>Fusarium</taxon>
        <taxon>Fusarium heterosporum species complex</taxon>
    </lineage>
</organism>
<keyword evidence="3" id="KW-0175">Coiled coil</keyword>
<accession>A0A8H5WGH7</accession>
<dbReference type="CDD" id="cd14688">
    <property type="entry name" value="bZIP_YAP"/>
    <property type="match status" value="1"/>
</dbReference>
<dbReference type="GO" id="GO:0090575">
    <property type="term" value="C:RNA polymerase II transcription regulator complex"/>
    <property type="evidence" value="ECO:0007669"/>
    <property type="project" value="TreeGrafter"/>
</dbReference>
<dbReference type="GO" id="GO:0000976">
    <property type="term" value="F:transcription cis-regulatory region binding"/>
    <property type="evidence" value="ECO:0007669"/>
    <property type="project" value="InterPro"/>
</dbReference>
<dbReference type="Proteomes" id="UP000567885">
    <property type="component" value="Unassembled WGS sequence"/>
</dbReference>
<dbReference type="Gene3D" id="1.20.5.170">
    <property type="match status" value="1"/>
</dbReference>
<evidence type="ECO:0000313" key="5">
    <source>
        <dbReference type="EMBL" id="KAF5661757.1"/>
    </source>
</evidence>
<evidence type="ECO:0000313" key="6">
    <source>
        <dbReference type="Proteomes" id="UP000567885"/>
    </source>
</evidence>
<protein>
    <recommendedName>
        <fullName evidence="7">BZIP domain-containing protein</fullName>
    </recommendedName>
</protein>
<keyword evidence="6" id="KW-1185">Reference proteome</keyword>
<evidence type="ECO:0008006" key="7">
    <source>
        <dbReference type="Google" id="ProtNLM"/>
    </source>
</evidence>
<comment type="subcellular location">
    <subcellularLocation>
        <location evidence="1">Nucleus</location>
    </subcellularLocation>
</comment>
<feature type="coiled-coil region" evidence="3">
    <location>
        <begin position="41"/>
        <end position="79"/>
    </location>
</feature>
<proteinExistence type="predicted"/>
<comment type="caution">
    <text evidence="5">The sequence shown here is derived from an EMBL/GenBank/DDBJ whole genome shotgun (WGS) entry which is preliminary data.</text>
</comment>
<evidence type="ECO:0000256" key="4">
    <source>
        <dbReference type="SAM" id="MobiDB-lite"/>
    </source>
</evidence>
<dbReference type="AlphaFoldDB" id="A0A8H5WGH7"/>
<feature type="region of interest" description="Disordered" evidence="4">
    <location>
        <begin position="1"/>
        <end position="20"/>
    </location>
</feature>
<keyword evidence="2" id="KW-0539">Nucleus</keyword>
<reference evidence="5 6" key="1">
    <citation type="submission" date="2020-05" db="EMBL/GenBank/DDBJ databases">
        <title>Identification and distribution of gene clusters putatively required for synthesis of sphingolipid metabolism inhibitors in phylogenetically diverse species of the filamentous fungus Fusarium.</title>
        <authorList>
            <person name="Kim H.-S."/>
            <person name="Busman M."/>
            <person name="Brown D.W."/>
            <person name="Divon H."/>
            <person name="Uhlig S."/>
            <person name="Proctor R.H."/>
        </authorList>
    </citation>
    <scope>NUCLEOTIDE SEQUENCE [LARGE SCALE GENOMIC DNA]</scope>
    <source>
        <strain evidence="5 6">NRRL 20693</strain>
    </source>
</reference>
<dbReference type="PANTHER" id="PTHR40621:SF6">
    <property type="entry name" value="AP-1-LIKE TRANSCRIPTION FACTOR YAP1-RELATED"/>
    <property type="match status" value="1"/>
</dbReference>
<gene>
    <name evidence="5" type="ORF">FHETE_8292</name>
</gene>
<dbReference type="EMBL" id="JAAGWQ010000174">
    <property type="protein sequence ID" value="KAF5661757.1"/>
    <property type="molecule type" value="Genomic_DNA"/>
</dbReference>
<dbReference type="SUPFAM" id="SSF57959">
    <property type="entry name" value="Leucine zipper domain"/>
    <property type="match status" value="1"/>
</dbReference>